<gene>
    <name evidence="1" type="ORF">RF11_15949</name>
</gene>
<reference evidence="1 2" key="1">
    <citation type="journal article" date="2014" name="Genome Biol. Evol.">
        <title>The genome of the myxosporean Thelohanellus kitauei shows adaptations to nutrient acquisition within its fish host.</title>
        <authorList>
            <person name="Yang Y."/>
            <person name="Xiong J."/>
            <person name="Zhou Z."/>
            <person name="Huo F."/>
            <person name="Miao W."/>
            <person name="Ran C."/>
            <person name="Liu Y."/>
            <person name="Zhang J."/>
            <person name="Feng J."/>
            <person name="Wang M."/>
            <person name="Wang M."/>
            <person name="Wang L."/>
            <person name="Yao B."/>
        </authorList>
    </citation>
    <scope>NUCLEOTIDE SEQUENCE [LARGE SCALE GENOMIC DNA]</scope>
    <source>
        <strain evidence="1">Wuqing</strain>
    </source>
</reference>
<dbReference type="EMBL" id="JWZT01003512">
    <property type="protein sequence ID" value="KII66490.1"/>
    <property type="molecule type" value="Genomic_DNA"/>
</dbReference>
<evidence type="ECO:0000313" key="1">
    <source>
        <dbReference type="EMBL" id="KII66490.1"/>
    </source>
</evidence>
<sequence>MPCFENKRTVLPHVEDTEFRCIDYTLSYELADFFKINGVGEELIFDPLDSCSEEDKDFYKSVLEYAFQSIDSSETLLFTGIFISCFTRKEAAQQTPEALLASEARNLPISERVCLKMVESFKDFDH</sequence>
<comment type="caution">
    <text evidence="1">The sequence shown here is derived from an EMBL/GenBank/DDBJ whole genome shotgun (WGS) entry which is preliminary data.</text>
</comment>
<evidence type="ECO:0000313" key="2">
    <source>
        <dbReference type="Proteomes" id="UP000031668"/>
    </source>
</evidence>
<keyword evidence="2" id="KW-1185">Reference proteome</keyword>
<protein>
    <submittedName>
        <fullName evidence="1">Uncharacterized protein</fullName>
    </submittedName>
</protein>
<accession>A0A0C2MQ61</accession>
<dbReference type="Proteomes" id="UP000031668">
    <property type="component" value="Unassembled WGS sequence"/>
</dbReference>
<name>A0A0C2MQ61_THEKT</name>
<dbReference type="AlphaFoldDB" id="A0A0C2MQ61"/>
<proteinExistence type="predicted"/>
<organism evidence="1 2">
    <name type="scientific">Thelohanellus kitauei</name>
    <name type="common">Myxosporean</name>
    <dbReference type="NCBI Taxonomy" id="669202"/>
    <lineage>
        <taxon>Eukaryota</taxon>
        <taxon>Metazoa</taxon>
        <taxon>Cnidaria</taxon>
        <taxon>Myxozoa</taxon>
        <taxon>Myxosporea</taxon>
        <taxon>Bivalvulida</taxon>
        <taxon>Platysporina</taxon>
        <taxon>Myxobolidae</taxon>
        <taxon>Thelohanellus</taxon>
    </lineage>
</organism>